<dbReference type="GO" id="GO:0005739">
    <property type="term" value="C:mitochondrion"/>
    <property type="evidence" value="ECO:0007669"/>
    <property type="project" value="UniProtKB-SubCell"/>
</dbReference>
<dbReference type="InterPro" id="IPR008979">
    <property type="entry name" value="Galactose-bd-like_sf"/>
</dbReference>
<dbReference type="Pfam" id="PF08547">
    <property type="entry name" value="CIA30"/>
    <property type="match status" value="1"/>
</dbReference>
<proteinExistence type="inferred from homology"/>
<evidence type="ECO:0000256" key="4">
    <source>
        <dbReference type="ARBA" id="ARBA00023186"/>
    </source>
</evidence>
<dbReference type="InterPro" id="IPR039131">
    <property type="entry name" value="NDUFAF1"/>
</dbReference>
<feature type="compositionally biased region" description="Basic and acidic residues" evidence="5">
    <location>
        <begin position="238"/>
        <end position="252"/>
    </location>
</feature>
<feature type="region of interest" description="Disordered" evidence="5">
    <location>
        <begin position="229"/>
        <end position="252"/>
    </location>
</feature>
<reference evidence="7 8" key="1">
    <citation type="submission" date="2017-06" db="EMBL/GenBank/DDBJ databases">
        <title>Ant-infecting Ophiocordyceps genomes reveal a high diversity of potential behavioral manipulation genes and a possible major role for enterotoxins.</title>
        <authorList>
            <person name="De Bekker C."/>
            <person name="Evans H.C."/>
            <person name="Brachmann A."/>
            <person name="Hughes D.P."/>
        </authorList>
    </citation>
    <scope>NUCLEOTIDE SEQUENCE [LARGE SCALE GENOMIC DNA]</scope>
    <source>
        <strain evidence="7 8">Map64</strain>
    </source>
</reference>
<dbReference type="EMBL" id="NJET01000037">
    <property type="protein sequence ID" value="PHH64077.1"/>
    <property type="molecule type" value="Genomic_DNA"/>
</dbReference>
<dbReference type="PANTHER" id="PTHR13194:SF18">
    <property type="entry name" value="COMPLEX I INTERMEDIATE-ASSOCIATED PROTEIN 30, MITOCHONDRIAL"/>
    <property type="match status" value="1"/>
</dbReference>
<evidence type="ECO:0000259" key="6">
    <source>
        <dbReference type="Pfam" id="PF08547"/>
    </source>
</evidence>
<gene>
    <name evidence="7" type="ORF">CDD81_5070</name>
</gene>
<evidence type="ECO:0000313" key="7">
    <source>
        <dbReference type="EMBL" id="PHH64077.1"/>
    </source>
</evidence>
<dbReference type="PANTHER" id="PTHR13194">
    <property type="entry name" value="COMPLEX I INTERMEDIATE-ASSOCIATED PROTEIN 30"/>
    <property type="match status" value="1"/>
</dbReference>
<feature type="domain" description="NADH:ubiquinone oxidoreductase intermediate-associated protein 30" evidence="6">
    <location>
        <begin position="43"/>
        <end position="220"/>
    </location>
</feature>
<dbReference type="OrthoDB" id="42561at2759"/>
<evidence type="ECO:0000256" key="3">
    <source>
        <dbReference type="ARBA" id="ARBA00023128"/>
    </source>
</evidence>
<keyword evidence="8" id="KW-1185">Reference proteome</keyword>
<dbReference type="GO" id="GO:0006120">
    <property type="term" value="P:mitochondrial electron transport, NADH to ubiquinone"/>
    <property type="evidence" value="ECO:0007669"/>
    <property type="project" value="TreeGrafter"/>
</dbReference>
<keyword evidence="4" id="KW-0143">Chaperone</keyword>
<evidence type="ECO:0000256" key="2">
    <source>
        <dbReference type="ARBA" id="ARBA00007884"/>
    </source>
</evidence>
<accession>A0A2C5Y5V3</accession>
<dbReference type="InterPro" id="IPR013857">
    <property type="entry name" value="NADH-UbQ_OxRdtase-assoc_prot30"/>
</dbReference>
<dbReference type="Proteomes" id="UP000226192">
    <property type="component" value="Unassembled WGS sequence"/>
</dbReference>
<dbReference type="SUPFAM" id="SSF49785">
    <property type="entry name" value="Galactose-binding domain-like"/>
    <property type="match status" value="1"/>
</dbReference>
<evidence type="ECO:0000313" key="8">
    <source>
        <dbReference type="Proteomes" id="UP000226192"/>
    </source>
</evidence>
<evidence type="ECO:0000256" key="1">
    <source>
        <dbReference type="ARBA" id="ARBA00004173"/>
    </source>
</evidence>
<comment type="similarity">
    <text evidence="2">Belongs to the CIA30 family.</text>
</comment>
<dbReference type="STRING" id="1399860.A0A2C5Y5V3"/>
<dbReference type="GO" id="GO:0010257">
    <property type="term" value="P:NADH dehydrogenase complex assembly"/>
    <property type="evidence" value="ECO:0007669"/>
    <property type="project" value="TreeGrafter"/>
</dbReference>
<evidence type="ECO:0000256" key="5">
    <source>
        <dbReference type="SAM" id="MobiDB-lite"/>
    </source>
</evidence>
<organism evidence="7 8">
    <name type="scientific">Ophiocordyceps australis</name>
    <dbReference type="NCBI Taxonomy" id="1399860"/>
    <lineage>
        <taxon>Eukaryota</taxon>
        <taxon>Fungi</taxon>
        <taxon>Dikarya</taxon>
        <taxon>Ascomycota</taxon>
        <taxon>Pezizomycotina</taxon>
        <taxon>Sordariomycetes</taxon>
        <taxon>Hypocreomycetidae</taxon>
        <taxon>Hypocreales</taxon>
        <taxon>Ophiocordycipitaceae</taxon>
        <taxon>Ophiocordyceps</taxon>
    </lineage>
</organism>
<dbReference type="GO" id="GO:0051082">
    <property type="term" value="F:unfolded protein binding"/>
    <property type="evidence" value="ECO:0007669"/>
    <property type="project" value="TreeGrafter"/>
</dbReference>
<sequence length="252" mass="28792">MRASAQLLAKGFIRRSVDELKRRSRIAWNLEAIKGVQGPLTLYDFDSSETVHDCIIMSDKIIGGVSDCNLDHVKPQSPQDGPAHARFHGFISTELPQDRPKVDRSGFAAFRTPNQSPTLFGRSFWDIDPYIYLGLRIKSDGRSYFINIQTESIEPTDLHQHRLFARRPGQWETVMVKWNDFVRTNHGFVVEPQTELLRQKVRTLGISLTDRVKGPFDFSIQSCWASNHITDGPAGKSDTTELRDHKGQRVQW</sequence>
<dbReference type="AlphaFoldDB" id="A0A2C5Y5V3"/>
<keyword evidence="3" id="KW-0496">Mitochondrion</keyword>
<comment type="subcellular location">
    <subcellularLocation>
        <location evidence="1">Mitochondrion</location>
    </subcellularLocation>
</comment>
<name>A0A2C5Y5V3_9HYPO</name>
<protein>
    <recommendedName>
        <fullName evidence="6">NADH:ubiquinone oxidoreductase intermediate-associated protein 30 domain-containing protein</fullName>
    </recommendedName>
</protein>
<comment type="caution">
    <text evidence="7">The sequence shown here is derived from an EMBL/GenBank/DDBJ whole genome shotgun (WGS) entry which is preliminary data.</text>
</comment>